<dbReference type="Proteomes" id="UP000800038">
    <property type="component" value="Unassembled WGS sequence"/>
</dbReference>
<organism evidence="8 9">
    <name type="scientific">Clathrospora elynae</name>
    <dbReference type="NCBI Taxonomy" id="706981"/>
    <lineage>
        <taxon>Eukaryota</taxon>
        <taxon>Fungi</taxon>
        <taxon>Dikarya</taxon>
        <taxon>Ascomycota</taxon>
        <taxon>Pezizomycotina</taxon>
        <taxon>Dothideomycetes</taxon>
        <taxon>Pleosporomycetidae</taxon>
        <taxon>Pleosporales</taxon>
        <taxon>Diademaceae</taxon>
        <taxon>Clathrospora</taxon>
    </lineage>
</organism>
<proteinExistence type="predicted"/>
<dbReference type="Gene3D" id="3.30.900.10">
    <property type="entry name" value="HORMA domain"/>
    <property type="match status" value="1"/>
</dbReference>
<reference evidence="8" key="1">
    <citation type="journal article" date="2020" name="Stud. Mycol.">
        <title>101 Dothideomycetes genomes: a test case for predicting lifestyles and emergence of pathogens.</title>
        <authorList>
            <person name="Haridas S."/>
            <person name="Albert R."/>
            <person name="Binder M."/>
            <person name="Bloem J."/>
            <person name="Labutti K."/>
            <person name="Salamov A."/>
            <person name="Andreopoulos B."/>
            <person name="Baker S."/>
            <person name="Barry K."/>
            <person name="Bills G."/>
            <person name="Bluhm B."/>
            <person name="Cannon C."/>
            <person name="Castanera R."/>
            <person name="Culley D."/>
            <person name="Daum C."/>
            <person name="Ezra D."/>
            <person name="Gonzalez J."/>
            <person name="Henrissat B."/>
            <person name="Kuo A."/>
            <person name="Liang C."/>
            <person name="Lipzen A."/>
            <person name="Lutzoni F."/>
            <person name="Magnuson J."/>
            <person name="Mondo S."/>
            <person name="Nolan M."/>
            <person name="Ohm R."/>
            <person name="Pangilinan J."/>
            <person name="Park H.-J."/>
            <person name="Ramirez L."/>
            <person name="Alfaro M."/>
            <person name="Sun H."/>
            <person name="Tritt A."/>
            <person name="Yoshinaga Y."/>
            <person name="Zwiers L.-H."/>
            <person name="Turgeon B."/>
            <person name="Goodwin S."/>
            <person name="Spatafora J."/>
            <person name="Crous P."/>
            <person name="Grigoriev I."/>
        </authorList>
    </citation>
    <scope>NUCLEOTIDE SEQUENCE</scope>
    <source>
        <strain evidence="8">CBS 161.51</strain>
    </source>
</reference>
<feature type="region of interest" description="Disordered" evidence="6">
    <location>
        <begin position="1"/>
        <end position="42"/>
    </location>
</feature>
<comment type="subcellular location">
    <subcellularLocation>
        <location evidence="2">Chromosome</location>
    </subcellularLocation>
    <subcellularLocation>
        <location evidence="1">Nucleus</location>
    </subcellularLocation>
</comment>
<dbReference type="PROSITE" id="PS50815">
    <property type="entry name" value="HORMA"/>
    <property type="match status" value="1"/>
</dbReference>
<evidence type="ECO:0000256" key="1">
    <source>
        <dbReference type="ARBA" id="ARBA00004123"/>
    </source>
</evidence>
<accession>A0A6A5SXG0</accession>
<evidence type="ECO:0000256" key="4">
    <source>
        <dbReference type="ARBA" id="ARBA00023242"/>
    </source>
</evidence>
<dbReference type="InterPro" id="IPR003511">
    <property type="entry name" value="HORMA_dom"/>
</dbReference>
<keyword evidence="4" id="KW-0539">Nucleus</keyword>
<dbReference type="InterPro" id="IPR051294">
    <property type="entry name" value="HORMA_MeioticProgression"/>
</dbReference>
<evidence type="ECO:0000313" key="9">
    <source>
        <dbReference type="Proteomes" id="UP000800038"/>
    </source>
</evidence>
<evidence type="ECO:0000259" key="7">
    <source>
        <dbReference type="PROSITE" id="PS50815"/>
    </source>
</evidence>
<dbReference type="PANTHER" id="PTHR48225:SF7">
    <property type="entry name" value="MEIOSIS-SPECIFIC PROTEIN HOP1"/>
    <property type="match status" value="1"/>
</dbReference>
<dbReference type="InterPro" id="IPR013083">
    <property type="entry name" value="Znf_RING/FYVE/PHD"/>
</dbReference>
<gene>
    <name evidence="8" type="ORF">EJ02DRAFT_509577</name>
</gene>
<dbReference type="GO" id="GO:0007130">
    <property type="term" value="P:synaptonemal complex assembly"/>
    <property type="evidence" value="ECO:0007669"/>
    <property type="project" value="TreeGrafter"/>
</dbReference>
<feature type="compositionally biased region" description="Polar residues" evidence="6">
    <location>
        <begin position="16"/>
        <end position="30"/>
    </location>
</feature>
<dbReference type="Pfam" id="PF02301">
    <property type="entry name" value="HORMA"/>
    <property type="match status" value="1"/>
</dbReference>
<evidence type="ECO:0000256" key="5">
    <source>
        <dbReference type="ARBA" id="ARBA00023254"/>
    </source>
</evidence>
<feature type="compositionally biased region" description="Polar residues" evidence="6">
    <location>
        <begin position="366"/>
        <end position="385"/>
    </location>
</feature>
<dbReference type="PANTHER" id="PTHR48225">
    <property type="entry name" value="HORMA DOMAIN-CONTAINING PROTEIN 1"/>
    <property type="match status" value="1"/>
</dbReference>
<dbReference type="EMBL" id="ML976010">
    <property type="protein sequence ID" value="KAF1945345.1"/>
    <property type="molecule type" value="Genomic_DNA"/>
</dbReference>
<keyword evidence="3" id="KW-0158">Chromosome</keyword>
<feature type="domain" description="HORMA" evidence="7">
    <location>
        <begin position="74"/>
        <end position="314"/>
    </location>
</feature>
<dbReference type="Gene3D" id="3.30.40.10">
    <property type="entry name" value="Zinc/RING finger domain, C3HC4 (zinc finger)"/>
    <property type="match status" value="1"/>
</dbReference>
<evidence type="ECO:0000256" key="2">
    <source>
        <dbReference type="ARBA" id="ARBA00004286"/>
    </source>
</evidence>
<protein>
    <recommendedName>
        <fullName evidence="7">HORMA domain-containing protein</fullName>
    </recommendedName>
</protein>
<dbReference type="SUPFAM" id="SSF57903">
    <property type="entry name" value="FYVE/PHD zinc finger"/>
    <property type="match status" value="1"/>
</dbReference>
<dbReference type="Pfam" id="PF20826">
    <property type="entry name" value="PHD_5"/>
    <property type="match status" value="1"/>
</dbReference>
<dbReference type="GO" id="GO:0005634">
    <property type="term" value="C:nucleus"/>
    <property type="evidence" value="ECO:0007669"/>
    <property type="project" value="UniProtKB-SubCell"/>
</dbReference>
<dbReference type="OrthoDB" id="1928087at2759"/>
<evidence type="ECO:0000256" key="6">
    <source>
        <dbReference type="SAM" id="MobiDB-lite"/>
    </source>
</evidence>
<dbReference type="SUPFAM" id="SSF56019">
    <property type="entry name" value="The spindle assembly checkpoint protein mad2"/>
    <property type="match status" value="1"/>
</dbReference>
<dbReference type="GO" id="GO:0051598">
    <property type="term" value="P:meiotic recombination checkpoint signaling"/>
    <property type="evidence" value="ECO:0007669"/>
    <property type="project" value="TreeGrafter"/>
</dbReference>
<dbReference type="AlphaFoldDB" id="A0A6A5SXG0"/>
<dbReference type="InterPro" id="IPR036570">
    <property type="entry name" value="HORMA_dom_sf"/>
</dbReference>
<dbReference type="InterPro" id="IPR011011">
    <property type="entry name" value="Znf_FYVE_PHD"/>
</dbReference>
<evidence type="ECO:0000256" key="3">
    <source>
        <dbReference type="ARBA" id="ARBA00022454"/>
    </source>
</evidence>
<keyword evidence="5" id="KW-0469">Meiosis</keyword>
<dbReference type="GO" id="GO:0005694">
    <property type="term" value="C:chromosome"/>
    <property type="evidence" value="ECO:0007669"/>
    <property type="project" value="UniProtKB-SubCell"/>
</dbReference>
<evidence type="ECO:0000313" key="8">
    <source>
        <dbReference type="EMBL" id="KAF1945345.1"/>
    </source>
</evidence>
<keyword evidence="9" id="KW-1185">Reference proteome</keyword>
<name>A0A6A5SXG0_9PLEO</name>
<sequence>MAGNSVKGSKAEASQPKVTSGRPTRNSSSRFAAKKPAPQEVHHGTQVVLQMPKAVTAPAVTSSTTSTAQTVDVEISMQIIQTLLHSCLSIVAHQRSIFPPNCYENRYYVTKSSEWSYNDYASGVHRVENSNGAGQIRDRSGRVIIALKKGISQRVDRFHELLEGGVFDALQRGFLASLQLSIHESPECLLDNLEAWTFSFNYMTTSTNGARSLSSIDLKDQEGSVITLHQAKLSLNDFVSKLTGLCASLPALPQEKCIVLSIGYTDTRPDEYFAPGFDQPVMDLARFPHNDDWVKTTTDVGVLNAGHHAAALVVSRLNPTNPDIPNIVPSGLECTQYYGKMDDVVVDMSERVKALQKTRTRPKPLNITNPSSSVQEQENTDSYQAPQMPHPPRNSVSRPGPKPSTLDQMEQQRVRDMLPASPCFSNDQLTQPVHPTRDDPVSQKAIDMLIVRRDILDDLDRSRSATLAPRKEITKIYTAHKHLEELTIRCSCGHQADEGDMIHCEFCESYQHLTCHGYLGKSDSRIPTTHVCYECLLKGQNECLEKVRNQAFLRRALYFLQKTSYDNNKSFGEALGCSDQDAHDVWIELQKLRLIATCGTSKKSKQRIALNLSDDARGLMEQKFFDPAFGIAGYLENHVVPVEEAWRTPKTPKRPTNGTKDKMLPAAKRFKQASAATFIDGDEVNTPGAFKA</sequence>
<feature type="region of interest" description="Disordered" evidence="6">
    <location>
        <begin position="355"/>
        <end position="409"/>
    </location>
</feature>